<protein>
    <submittedName>
        <fullName evidence="7">Rad50 zinc hook motif-containing protein</fullName>
    </submittedName>
    <submittedName>
        <fullName evidence="8">Rad50_zinc hook motif-containing protein</fullName>
    </submittedName>
</protein>
<evidence type="ECO:0000313" key="9">
    <source>
        <dbReference type="EMBL" id="CAL6060614.1"/>
    </source>
</evidence>
<evidence type="ECO:0000256" key="2">
    <source>
        <dbReference type="ARBA" id="ARBA00022771"/>
    </source>
</evidence>
<evidence type="ECO:0000313" key="8">
    <source>
        <dbReference type="EMBL" id="CAL6047820.1"/>
    </source>
</evidence>
<accession>A0AA86USH6</accession>
<comment type="caution">
    <text evidence="7">The sequence shown here is derived from an EMBL/GenBank/DDBJ whole genome shotgun (WGS) entry which is preliminary data.</text>
</comment>
<dbReference type="InterPro" id="IPR041661">
    <property type="entry name" value="ZN622/Rei1/Reh1_Znf-C2H2"/>
</dbReference>
<dbReference type="PANTHER" id="PTHR13267">
    <property type="entry name" value="ZINC FINGER PROTEIN 277"/>
    <property type="match status" value="1"/>
</dbReference>
<evidence type="ECO:0000313" key="7">
    <source>
        <dbReference type="EMBL" id="CAI9963011.1"/>
    </source>
</evidence>
<keyword evidence="2 5" id="KW-0863">Zinc-finger</keyword>
<dbReference type="InterPro" id="IPR013087">
    <property type="entry name" value="Znf_C2H2_type"/>
</dbReference>
<evidence type="ECO:0000259" key="6">
    <source>
        <dbReference type="PROSITE" id="PS50157"/>
    </source>
</evidence>
<dbReference type="Proteomes" id="UP001642409">
    <property type="component" value="Unassembled WGS sequence"/>
</dbReference>
<evidence type="ECO:0000313" key="10">
    <source>
        <dbReference type="Proteomes" id="UP001642409"/>
    </source>
</evidence>
<gene>
    <name evidence="8" type="ORF">HINF_LOCUS42390</name>
    <name evidence="9" type="ORF">HINF_LOCUS49310</name>
    <name evidence="7" type="ORF">HINF_LOCUS50656</name>
</gene>
<keyword evidence="10" id="KW-1185">Reference proteome</keyword>
<keyword evidence="3" id="KW-0862">Zinc</keyword>
<keyword evidence="1" id="KW-0479">Metal-binding</keyword>
<dbReference type="PANTHER" id="PTHR13267:SF3">
    <property type="entry name" value="ZINC FINGER PROTEIN 277"/>
    <property type="match status" value="1"/>
</dbReference>
<evidence type="ECO:0000256" key="4">
    <source>
        <dbReference type="ARBA" id="ARBA00034119"/>
    </source>
</evidence>
<dbReference type="AlphaFoldDB" id="A0AA86USH6"/>
<organism evidence="7">
    <name type="scientific">Hexamita inflata</name>
    <dbReference type="NCBI Taxonomy" id="28002"/>
    <lineage>
        <taxon>Eukaryota</taxon>
        <taxon>Metamonada</taxon>
        <taxon>Diplomonadida</taxon>
        <taxon>Hexamitidae</taxon>
        <taxon>Hexamitinae</taxon>
        <taxon>Hexamita</taxon>
    </lineage>
</organism>
<dbReference type="PROSITE" id="PS00028">
    <property type="entry name" value="ZINC_FINGER_C2H2_1"/>
    <property type="match status" value="1"/>
</dbReference>
<dbReference type="EMBL" id="CAXDID020000231">
    <property type="protein sequence ID" value="CAL6060614.1"/>
    <property type="molecule type" value="Genomic_DNA"/>
</dbReference>
<comment type="similarity">
    <text evidence="4">Belongs to the ZNF277 family.</text>
</comment>
<dbReference type="InterPro" id="IPR040048">
    <property type="entry name" value="ZNF277"/>
</dbReference>
<dbReference type="EMBL" id="CATOUU010000964">
    <property type="protein sequence ID" value="CAI9963011.1"/>
    <property type="molecule type" value="Genomic_DNA"/>
</dbReference>
<name>A0AA86USH6_9EUKA</name>
<reference evidence="8 10" key="2">
    <citation type="submission" date="2024-07" db="EMBL/GenBank/DDBJ databases">
        <authorList>
            <person name="Akdeniz Z."/>
        </authorList>
    </citation>
    <scope>NUCLEOTIDE SEQUENCE [LARGE SCALE GENOMIC DNA]</scope>
</reference>
<dbReference type="GO" id="GO:0008270">
    <property type="term" value="F:zinc ion binding"/>
    <property type="evidence" value="ECO:0007669"/>
    <property type="project" value="UniProtKB-KW"/>
</dbReference>
<proteinExistence type="inferred from homology"/>
<evidence type="ECO:0000256" key="5">
    <source>
        <dbReference type="PROSITE-ProRule" id="PRU00042"/>
    </source>
</evidence>
<evidence type="ECO:0000256" key="3">
    <source>
        <dbReference type="ARBA" id="ARBA00022833"/>
    </source>
</evidence>
<dbReference type="Pfam" id="PF12756">
    <property type="entry name" value="zf-C2H2_2"/>
    <property type="match status" value="2"/>
</dbReference>
<dbReference type="SUPFAM" id="SSF57667">
    <property type="entry name" value="beta-beta-alpha zinc fingers"/>
    <property type="match status" value="1"/>
</dbReference>
<feature type="domain" description="C2H2-type" evidence="6">
    <location>
        <begin position="159"/>
        <end position="186"/>
    </location>
</feature>
<sequence>MLPDLLLTCPFCSTPFNHQDFIIHVKKEHNFAITKLIQFHDPRYYLALLQHFGPDYLLQNAVPRESDNVLMLQHTDADLELRKMAFAYQRSVALQQLEYEMTARVSHVCFICKQNQKQVTYQQILEHYTENHRLRVGFRQSVVYIKKMLQQLEISYNELTCQYCKQVFTTQQTLKNHYRTHAHFRFAMKDTQFDCYYLDCYREFESSRQSENEDLSDDPSTNQDQEIDLEFMNIPKQYLDIFNQIPSTEPVGVENLPICLFCSHASSDLLVHMQNEHHFTFSEQLWGDFYMRIRQINFIRDKVELKTCPFCFIYNENMAEHVQEHSQERIQAVEDESYFRSRIEGDQIFDFIGEEVEELDSVVE</sequence>
<dbReference type="SMART" id="SM00355">
    <property type="entry name" value="ZnF_C2H2"/>
    <property type="match status" value="5"/>
</dbReference>
<dbReference type="InterPro" id="IPR036236">
    <property type="entry name" value="Znf_C2H2_sf"/>
</dbReference>
<dbReference type="PROSITE" id="PS50157">
    <property type="entry name" value="ZINC_FINGER_C2H2_2"/>
    <property type="match status" value="1"/>
</dbReference>
<dbReference type="EMBL" id="CAXDID020000173">
    <property type="protein sequence ID" value="CAL6047820.1"/>
    <property type="molecule type" value="Genomic_DNA"/>
</dbReference>
<evidence type="ECO:0000256" key="1">
    <source>
        <dbReference type="ARBA" id="ARBA00022723"/>
    </source>
</evidence>
<reference evidence="7" key="1">
    <citation type="submission" date="2023-06" db="EMBL/GenBank/DDBJ databases">
        <authorList>
            <person name="Kurt Z."/>
        </authorList>
    </citation>
    <scope>NUCLEOTIDE SEQUENCE</scope>
</reference>